<sequence length="153" mass="16762">MTMSEQQSVSARQHWISVLAKADSKALQDQWQALAIEPEYQFIRKPEIGLTMMRGRVGGSGQPFNLGEMTLTRCAVRLDSGSLGVSYVAGRNKAHALTAALADALLQDRDYQVALQEQLIAPLEAQLIAARAEREAKASATKVDFFTLVRGED</sequence>
<protein>
    <submittedName>
        <fullName evidence="1">Phosphonate C-P lyase system protein PhnG</fullName>
    </submittedName>
</protein>
<dbReference type="EMBL" id="JACJFM010000061">
    <property type="protein sequence ID" value="MBB1489571.1"/>
    <property type="molecule type" value="Genomic_DNA"/>
</dbReference>
<dbReference type="AlphaFoldDB" id="A0A839IX78"/>
<proteinExistence type="predicted"/>
<name>A0A839IX78_9GAMM</name>
<dbReference type="GO" id="GO:0019634">
    <property type="term" value="P:organic phosphonate metabolic process"/>
    <property type="evidence" value="ECO:0007669"/>
    <property type="project" value="InterPro"/>
</dbReference>
<dbReference type="InterPro" id="IPR009609">
    <property type="entry name" value="Phosphonate_metab_PhnG"/>
</dbReference>
<dbReference type="GO" id="GO:0016829">
    <property type="term" value="F:lyase activity"/>
    <property type="evidence" value="ECO:0007669"/>
    <property type="project" value="UniProtKB-KW"/>
</dbReference>
<dbReference type="RefSeq" id="WP_182812078.1">
    <property type="nucleotide sequence ID" value="NZ_JACJFM010000061.1"/>
</dbReference>
<keyword evidence="1" id="KW-0456">Lyase</keyword>
<dbReference type="GO" id="GO:0015716">
    <property type="term" value="P:organic phosphonate transport"/>
    <property type="evidence" value="ECO:0007669"/>
    <property type="project" value="InterPro"/>
</dbReference>
<gene>
    <name evidence="1" type="primary">phnG</name>
    <name evidence="1" type="ORF">H4O21_23455</name>
</gene>
<dbReference type="NCBIfam" id="TIGR03293">
    <property type="entry name" value="PhnG_redo"/>
    <property type="match status" value="1"/>
</dbReference>
<evidence type="ECO:0000313" key="1">
    <source>
        <dbReference type="EMBL" id="MBB1489571.1"/>
    </source>
</evidence>
<evidence type="ECO:0000313" key="2">
    <source>
        <dbReference type="Proteomes" id="UP000565262"/>
    </source>
</evidence>
<keyword evidence="2" id="KW-1185">Reference proteome</keyword>
<accession>A0A839IX78</accession>
<comment type="caution">
    <text evidence="1">The sequence shown here is derived from an EMBL/GenBank/DDBJ whole genome shotgun (WGS) entry which is preliminary data.</text>
</comment>
<reference evidence="1 2" key="1">
    <citation type="submission" date="2020-08" db="EMBL/GenBank/DDBJ databases">
        <title>Oceanospirillum sp. nov. isolated from marine sediment.</title>
        <authorList>
            <person name="Ji X."/>
        </authorList>
    </citation>
    <scope>NUCLEOTIDE SEQUENCE [LARGE SCALE GENOMIC DNA]</scope>
    <source>
        <strain evidence="1 2">D5</strain>
    </source>
</reference>
<dbReference type="Proteomes" id="UP000565262">
    <property type="component" value="Unassembled WGS sequence"/>
</dbReference>
<organism evidence="1 2">
    <name type="scientific">Oceanospirillum sediminis</name>
    <dbReference type="NCBI Taxonomy" id="2760088"/>
    <lineage>
        <taxon>Bacteria</taxon>
        <taxon>Pseudomonadati</taxon>
        <taxon>Pseudomonadota</taxon>
        <taxon>Gammaproteobacteria</taxon>
        <taxon>Oceanospirillales</taxon>
        <taxon>Oceanospirillaceae</taxon>
        <taxon>Oceanospirillum</taxon>
    </lineage>
</organism>
<dbReference type="Pfam" id="PF06754">
    <property type="entry name" value="PhnG"/>
    <property type="match status" value="1"/>
</dbReference>